<dbReference type="Proteomes" id="UP000799429">
    <property type="component" value="Unassembled WGS sequence"/>
</dbReference>
<feature type="compositionally biased region" description="Polar residues" evidence="1">
    <location>
        <begin position="131"/>
        <end position="140"/>
    </location>
</feature>
<gene>
    <name evidence="2" type="ORF">M501DRAFT_1012580</name>
</gene>
<evidence type="ECO:0000313" key="3">
    <source>
        <dbReference type="Proteomes" id="UP000799429"/>
    </source>
</evidence>
<evidence type="ECO:0000256" key="1">
    <source>
        <dbReference type="SAM" id="MobiDB-lite"/>
    </source>
</evidence>
<feature type="compositionally biased region" description="Low complexity" evidence="1">
    <location>
        <begin position="216"/>
        <end position="225"/>
    </location>
</feature>
<feature type="compositionally biased region" description="Basic and acidic residues" evidence="1">
    <location>
        <begin position="84"/>
        <end position="103"/>
    </location>
</feature>
<reference evidence="2" key="1">
    <citation type="journal article" date="2020" name="Stud. Mycol.">
        <title>101 Dothideomycetes genomes: a test case for predicting lifestyles and emergence of pathogens.</title>
        <authorList>
            <person name="Haridas S."/>
            <person name="Albert R."/>
            <person name="Binder M."/>
            <person name="Bloem J."/>
            <person name="Labutti K."/>
            <person name="Salamov A."/>
            <person name="Andreopoulos B."/>
            <person name="Baker S."/>
            <person name="Barry K."/>
            <person name="Bills G."/>
            <person name="Bluhm B."/>
            <person name="Cannon C."/>
            <person name="Castanera R."/>
            <person name="Culley D."/>
            <person name="Daum C."/>
            <person name="Ezra D."/>
            <person name="Gonzalez J."/>
            <person name="Henrissat B."/>
            <person name="Kuo A."/>
            <person name="Liang C."/>
            <person name="Lipzen A."/>
            <person name="Lutzoni F."/>
            <person name="Magnuson J."/>
            <person name="Mondo S."/>
            <person name="Nolan M."/>
            <person name="Ohm R."/>
            <person name="Pangilinan J."/>
            <person name="Park H.-J."/>
            <person name="Ramirez L."/>
            <person name="Alfaro M."/>
            <person name="Sun H."/>
            <person name="Tritt A."/>
            <person name="Yoshinaga Y."/>
            <person name="Zwiers L.-H."/>
            <person name="Turgeon B."/>
            <person name="Goodwin S."/>
            <person name="Spatafora J."/>
            <person name="Crous P."/>
            <person name="Grigoriev I."/>
        </authorList>
    </citation>
    <scope>NUCLEOTIDE SEQUENCE</scope>
    <source>
        <strain evidence="2">CBS 101060</strain>
    </source>
</reference>
<feature type="compositionally biased region" description="Basic and acidic residues" evidence="1">
    <location>
        <begin position="161"/>
        <end position="173"/>
    </location>
</feature>
<keyword evidence="3" id="KW-1185">Reference proteome</keyword>
<comment type="caution">
    <text evidence="2">The sequence shown here is derived from an EMBL/GenBank/DDBJ whole genome shotgun (WGS) entry which is preliminary data.</text>
</comment>
<dbReference type="AlphaFoldDB" id="A0A9P4VRR2"/>
<accession>A0A9P4VRR2</accession>
<name>A0A9P4VRR2_9PEZI</name>
<proteinExistence type="predicted"/>
<organism evidence="2 3">
    <name type="scientific">Patellaria atrata CBS 101060</name>
    <dbReference type="NCBI Taxonomy" id="1346257"/>
    <lineage>
        <taxon>Eukaryota</taxon>
        <taxon>Fungi</taxon>
        <taxon>Dikarya</taxon>
        <taxon>Ascomycota</taxon>
        <taxon>Pezizomycotina</taxon>
        <taxon>Dothideomycetes</taxon>
        <taxon>Dothideomycetes incertae sedis</taxon>
        <taxon>Patellariales</taxon>
        <taxon>Patellariaceae</taxon>
        <taxon>Patellaria</taxon>
    </lineage>
</organism>
<feature type="compositionally biased region" description="Low complexity" evidence="1">
    <location>
        <begin position="190"/>
        <end position="204"/>
    </location>
</feature>
<feature type="region of interest" description="Disordered" evidence="1">
    <location>
        <begin position="75"/>
        <end position="363"/>
    </location>
</feature>
<dbReference type="EMBL" id="MU006089">
    <property type="protein sequence ID" value="KAF2843221.1"/>
    <property type="molecule type" value="Genomic_DNA"/>
</dbReference>
<sequence length="363" mass="40842">MAPPRPEVPSKLHRWWQAEDGIHPDVLRNSIKLRLGKTAKIVEHYTGNPRGYWIESDRHYFTKDEIEDLQRDSIRLWPQRSGRVPHEDSPTFQDRNSHSDPRAGTRAGTRPPPQDYSPVPSQAPHRAGPRTASQANSQANPWPEVRSSRVDYPAGAPAEHSWSEPPRRPETQLDPRAPPSYTGYHLPTASTPTYTQPPQTSYSQHSIPYGQQGYTHAQPAHAQPPHVQPPYSQPQHHQQAYLDQYGQPGYTTSRSESQPAYSAPSRTDSQPGYRQSGIEGQPGYVQQQQPRTTPSYGYPDIQDAPPYPQQGHYSHYAQSASREPVYSPPAVAQPPPRNTQVYYTTDGRAVQFAPSPGDPRSRH</sequence>
<feature type="compositionally biased region" description="Polar residues" evidence="1">
    <location>
        <begin position="284"/>
        <end position="295"/>
    </location>
</feature>
<protein>
    <submittedName>
        <fullName evidence="2">Uncharacterized protein</fullName>
    </submittedName>
</protein>
<evidence type="ECO:0000313" key="2">
    <source>
        <dbReference type="EMBL" id="KAF2843221.1"/>
    </source>
</evidence>
<feature type="compositionally biased region" description="Polar residues" evidence="1">
    <location>
        <begin position="249"/>
        <end position="273"/>
    </location>
</feature>